<name>A0ABV3ZIY2_9BACT</name>
<gene>
    <name evidence="3" type="ORF">QTN47_13245</name>
</gene>
<keyword evidence="1" id="KW-0732">Signal</keyword>
<dbReference type="EMBL" id="JAULBC010000004">
    <property type="protein sequence ID" value="MEX6688473.1"/>
    <property type="molecule type" value="Genomic_DNA"/>
</dbReference>
<dbReference type="SUPFAM" id="SSF49452">
    <property type="entry name" value="Starch-binding domain-like"/>
    <property type="match status" value="1"/>
</dbReference>
<organism evidence="3 4">
    <name type="scientific">Danxiaibacter flavus</name>
    <dbReference type="NCBI Taxonomy" id="3049108"/>
    <lineage>
        <taxon>Bacteria</taxon>
        <taxon>Pseudomonadati</taxon>
        <taxon>Bacteroidota</taxon>
        <taxon>Chitinophagia</taxon>
        <taxon>Chitinophagales</taxon>
        <taxon>Chitinophagaceae</taxon>
        <taxon>Danxiaibacter</taxon>
    </lineage>
</organism>
<reference evidence="3 4" key="1">
    <citation type="submission" date="2023-07" db="EMBL/GenBank/DDBJ databases">
        <authorList>
            <person name="Lian W.-H."/>
        </authorList>
    </citation>
    <scope>NUCLEOTIDE SEQUENCE [LARGE SCALE GENOMIC DNA]</scope>
    <source>
        <strain evidence="3 4">SYSU DXS3180</strain>
    </source>
</reference>
<dbReference type="Gene3D" id="2.60.40.1120">
    <property type="entry name" value="Carboxypeptidase-like, regulatory domain"/>
    <property type="match status" value="1"/>
</dbReference>
<evidence type="ECO:0000259" key="2">
    <source>
        <dbReference type="Pfam" id="PF14321"/>
    </source>
</evidence>
<dbReference type="Proteomes" id="UP001560573">
    <property type="component" value="Unassembled WGS sequence"/>
</dbReference>
<proteinExistence type="predicted"/>
<dbReference type="InterPro" id="IPR025491">
    <property type="entry name" value="DUF4382"/>
</dbReference>
<dbReference type="Pfam" id="PF14321">
    <property type="entry name" value="DUF4382"/>
    <property type="match status" value="1"/>
</dbReference>
<accession>A0ABV3ZIY2</accession>
<protein>
    <submittedName>
        <fullName evidence="3">DUF4382 domain-containing protein</fullName>
    </submittedName>
</protein>
<dbReference type="RefSeq" id="WP_369329883.1">
    <property type="nucleotide sequence ID" value="NZ_JAULBC010000004.1"/>
</dbReference>
<feature type="signal peptide" evidence="1">
    <location>
        <begin position="1"/>
        <end position="24"/>
    </location>
</feature>
<keyword evidence="4" id="KW-1185">Reference proteome</keyword>
<feature type="chain" id="PRO_5046554593" evidence="1">
    <location>
        <begin position="25"/>
        <end position="297"/>
    </location>
</feature>
<evidence type="ECO:0000313" key="4">
    <source>
        <dbReference type="Proteomes" id="UP001560573"/>
    </source>
</evidence>
<comment type="caution">
    <text evidence="3">The sequence shown here is derived from an EMBL/GenBank/DDBJ whole genome shotgun (WGS) entry which is preliminary data.</text>
</comment>
<feature type="domain" description="DUF4382" evidence="2">
    <location>
        <begin position="42"/>
        <end position="207"/>
    </location>
</feature>
<dbReference type="InterPro" id="IPR013784">
    <property type="entry name" value="Carb-bd-like_fold"/>
</dbReference>
<evidence type="ECO:0000313" key="3">
    <source>
        <dbReference type="EMBL" id="MEX6688473.1"/>
    </source>
</evidence>
<evidence type="ECO:0000256" key="1">
    <source>
        <dbReference type="SAM" id="SignalP"/>
    </source>
</evidence>
<sequence length="297" mass="32450">MMKTKRLYGFLLLGVIATSLIVVSCTKNDQSSSSDVPANKQNVSLYMTDGPGFFDNVFIDIRSVQALVDTCDKSDSGSDDHGGDNGDGHGWDDNSGNGSCAVWEDLNVKAGVYDLLTLRNGVDTLMAQGNISIGSVKKIRITLGTNNSLVKDSITYPINVAANASITIVLKGHEWDEFEPKKKRLWLDFDIARSIVQVRNNEFHLIPVIHCFTRVKTGAIEGRVQPREAYSVISAWNNADTVYALPDREGRFSIHGLQEGSYTLFVNGSNGYTDTTINNISVGVGQSAKLETTILHK</sequence>
<dbReference type="PROSITE" id="PS51257">
    <property type="entry name" value="PROKAR_LIPOPROTEIN"/>
    <property type="match status" value="1"/>
</dbReference>